<dbReference type="PANTHER" id="PTHR24292">
    <property type="entry name" value="CYTOCHROME P450"/>
    <property type="match status" value="1"/>
</dbReference>
<dbReference type="GO" id="GO:0020037">
    <property type="term" value="F:heme binding"/>
    <property type="evidence" value="ECO:0007669"/>
    <property type="project" value="InterPro"/>
</dbReference>
<sequence>MALVLIVLAAALAFAFYLYSTWTFKRFEGTKIPHLKPFPVVGNMLKFFLKREDVIESFGKFYTLFPNDRFVGLYQMRTPNIMIRDPDLIRQVGIKDFDTFSHHIVFANTAEADPLFGNNLFGLKDQKWRDMRATLSPAFTGSKMRLMFELVFECGQQMNQYLHKMTEKDGHVDFETKELLTKYTNDVIATSAFGVKVDTLQNPDNTFYEMGKRISNLNGFKMSLKFFGYILMPKVMEVLKIRLFDKECGLFFHKLVQETMSIREKEGIVRPDMINLLMQARKGALKHDANEEIVDDAGFATVQESVIGKTQLPKRVWTDEDFTAQAMIFFLAGFETVSVALCFISHELAVNPDIQKRLQNEIDEVRQELHDKEKTLDYETINRMKYLDMVVSEGLRLWPPSPFTDRACTKNYIMEDFNGNKVEVRKGDTIILPFFNLHRDEKYFPNPNTFDPERFSEENKKNIKPFTYLPFGIGPRNCIGSRFALMEIKAMFFNILQDFNIVPCKKTQIPIVLAKGSITMRPENGFWVKFER</sequence>
<dbReference type="SUPFAM" id="SSF48264">
    <property type="entry name" value="Cytochrome P450"/>
    <property type="match status" value="1"/>
</dbReference>
<dbReference type="Pfam" id="PF00067">
    <property type="entry name" value="p450"/>
    <property type="match status" value="1"/>
</dbReference>
<evidence type="ECO:0000256" key="1">
    <source>
        <dbReference type="ARBA" id="ARBA00001971"/>
    </source>
</evidence>
<dbReference type="GO" id="GO:0016705">
    <property type="term" value="F:oxidoreductase activity, acting on paired donors, with incorporation or reduction of molecular oxygen"/>
    <property type="evidence" value="ECO:0007669"/>
    <property type="project" value="InterPro"/>
</dbReference>
<dbReference type="PROSITE" id="PS00086">
    <property type="entry name" value="CYTOCHROME_P450"/>
    <property type="match status" value="1"/>
</dbReference>
<evidence type="ECO:0000256" key="3">
    <source>
        <dbReference type="ARBA" id="ARBA00004406"/>
    </source>
</evidence>
<dbReference type="PANTHER" id="PTHR24292:SF54">
    <property type="entry name" value="CYP9F3-RELATED"/>
    <property type="match status" value="1"/>
</dbReference>
<comment type="subcellular location">
    <subcellularLocation>
        <location evidence="3">Endoplasmic reticulum membrane</location>
        <topology evidence="3">Peripheral membrane protein</topology>
    </subcellularLocation>
    <subcellularLocation>
        <location evidence="2">Microsome membrane</location>
        <topology evidence="2">Peripheral membrane protein</topology>
    </subcellularLocation>
</comment>
<dbReference type="PRINTS" id="PR00463">
    <property type="entry name" value="EP450I"/>
</dbReference>
<dbReference type="GO" id="GO:0005789">
    <property type="term" value="C:endoplasmic reticulum membrane"/>
    <property type="evidence" value="ECO:0007669"/>
    <property type="project" value="UniProtKB-SubCell"/>
</dbReference>
<dbReference type="GO" id="GO:0004497">
    <property type="term" value="F:monooxygenase activity"/>
    <property type="evidence" value="ECO:0007669"/>
    <property type="project" value="UniProtKB-KW"/>
</dbReference>
<comment type="similarity">
    <text evidence="4 14">Belongs to the cytochrome P450 family.</text>
</comment>
<keyword evidence="9 14" id="KW-0560">Oxidoreductase</keyword>
<keyword evidence="11 14" id="KW-0503">Monooxygenase</keyword>
<dbReference type="InterPro" id="IPR050476">
    <property type="entry name" value="Insect_CytP450_Detox"/>
</dbReference>
<evidence type="ECO:0000256" key="4">
    <source>
        <dbReference type="ARBA" id="ARBA00010617"/>
    </source>
</evidence>
<keyword evidence="10 13" id="KW-0408">Iron</keyword>
<dbReference type="InterPro" id="IPR036396">
    <property type="entry name" value="Cyt_P450_sf"/>
</dbReference>
<dbReference type="InterPro" id="IPR001128">
    <property type="entry name" value="Cyt_P450"/>
</dbReference>
<dbReference type="CDD" id="cd11056">
    <property type="entry name" value="CYP6-like"/>
    <property type="match status" value="1"/>
</dbReference>
<keyword evidence="12" id="KW-0472">Membrane</keyword>
<keyword evidence="8" id="KW-0492">Microsome</keyword>
<protein>
    <submittedName>
        <fullName evidence="15">Putative cytochrome</fullName>
    </submittedName>
</protein>
<evidence type="ECO:0000256" key="7">
    <source>
        <dbReference type="ARBA" id="ARBA00022824"/>
    </source>
</evidence>
<keyword evidence="6 13" id="KW-0479">Metal-binding</keyword>
<reference evidence="15" key="1">
    <citation type="submission" date="2020-03" db="EMBL/GenBank/DDBJ databases">
        <title>Transcriptomic Profiling of the Digestive Tract of the Rat Flea, Xenopsylla cheopis, Following Blood Feeding and Infection with Yersinia pestis.</title>
        <authorList>
            <person name="Bland D.M."/>
            <person name="Martens C.A."/>
            <person name="Virtaneva K."/>
            <person name="Kanakabandi K."/>
            <person name="Long D."/>
            <person name="Rosenke R."/>
            <person name="Saturday G.A."/>
            <person name="Hoyt F.H."/>
            <person name="Bruno D.P."/>
            <person name="Ribeiro J.M.C."/>
            <person name="Hinnebusch J."/>
        </authorList>
    </citation>
    <scope>NUCLEOTIDE SEQUENCE</scope>
</reference>
<proteinExistence type="inferred from homology"/>
<evidence type="ECO:0000256" key="11">
    <source>
        <dbReference type="ARBA" id="ARBA00023033"/>
    </source>
</evidence>
<evidence type="ECO:0000256" key="9">
    <source>
        <dbReference type="ARBA" id="ARBA00023002"/>
    </source>
</evidence>
<feature type="binding site" description="axial binding residue" evidence="13">
    <location>
        <position position="478"/>
    </location>
    <ligand>
        <name>heme</name>
        <dbReference type="ChEBI" id="CHEBI:30413"/>
    </ligand>
    <ligandPart>
        <name>Fe</name>
        <dbReference type="ChEBI" id="CHEBI:18248"/>
    </ligandPart>
</feature>
<evidence type="ECO:0000256" key="10">
    <source>
        <dbReference type="ARBA" id="ARBA00023004"/>
    </source>
</evidence>
<dbReference type="GO" id="GO:0005506">
    <property type="term" value="F:iron ion binding"/>
    <property type="evidence" value="ECO:0007669"/>
    <property type="project" value="InterPro"/>
</dbReference>
<keyword evidence="5 13" id="KW-0349">Heme</keyword>
<name>A0A6M2E228_XENCH</name>
<dbReference type="FunFam" id="1.10.630.10:FF:000042">
    <property type="entry name" value="Cytochrome P450"/>
    <property type="match status" value="1"/>
</dbReference>
<keyword evidence="7" id="KW-0256">Endoplasmic reticulum</keyword>
<evidence type="ECO:0000256" key="8">
    <source>
        <dbReference type="ARBA" id="ARBA00022848"/>
    </source>
</evidence>
<dbReference type="PRINTS" id="PR00385">
    <property type="entry name" value="P450"/>
</dbReference>
<evidence type="ECO:0000256" key="5">
    <source>
        <dbReference type="ARBA" id="ARBA00022617"/>
    </source>
</evidence>
<evidence type="ECO:0000256" key="2">
    <source>
        <dbReference type="ARBA" id="ARBA00004174"/>
    </source>
</evidence>
<evidence type="ECO:0000256" key="6">
    <source>
        <dbReference type="ARBA" id="ARBA00022723"/>
    </source>
</evidence>
<dbReference type="EMBL" id="GIIL01007752">
    <property type="protein sequence ID" value="NOV51478.1"/>
    <property type="molecule type" value="Transcribed_RNA"/>
</dbReference>
<evidence type="ECO:0000256" key="14">
    <source>
        <dbReference type="RuleBase" id="RU000461"/>
    </source>
</evidence>
<accession>A0A6M2E228</accession>
<evidence type="ECO:0000256" key="12">
    <source>
        <dbReference type="ARBA" id="ARBA00023136"/>
    </source>
</evidence>
<dbReference type="Gene3D" id="1.10.630.10">
    <property type="entry name" value="Cytochrome P450"/>
    <property type="match status" value="1"/>
</dbReference>
<comment type="cofactor">
    <cofactor evidence="1 13">
        <name>heme</name>
        <dbReference type="ChEBI" id="CHEBI:30413"/>
    </cofactor>
</comment>
<dbReference type="AlphaFoldDB" id="A0A6M2E228"/>
<evidence type="ECO:0000313" key="15">
    <source>
        <dbReference type="EMBL" id="NOV51478.1"/>
    </source>
</evidence>
<dbReference type="InterPro" id="IPR002401">
    <property type="entry name" value="Cyt_P450_E_grp-I"/>
</dbReference>
<dbReference type="InterPro" id="IPR017972">
    <property type="entry name" value="Cyt_P450_CS"/>
</dbReference>
<organism evidence="15">
    <name type="scientific">Xenopsylla cheopis</name>
    <name type="common">Oriental rat flea</name>
    <name type="synonym">Pulex cheopis</name>
    <dbReference type="NCBI Taxonomy" id="163159"/>
    <lineage>
        <taxon>Eukaryota</taxon>
        <taxon>Metazoa</taxon>
        <taxon>Ecdysozoa</taxon>
        <taxon>Arthropoda</taxon>
        <taxon>Hexapoda</taxon>
        <taxon>Insecta</taxon>
        <taxon>Pterygota</taxon>
        <taxon>Neoptera</taxon>
        <taxon>Endopterygota</taxon>
        <taxon>Siphonaptera</taxon>
        <taxon>Pulicidae</taxon>
        <taxon>Xenopsyllinae</taxon>
        <taxon>Xenopsylla</taxon>
    </lineage>
</organism>
<evidence type="ECO:0000256" key="13">
    <source>
        <dbReference type="PIRSR" id="PIRSR602401-1"/>
    </source>
</evidence>